<dbReference type="RefSeq" id="WP_354644175.1">
    <property type="nucleotide sequence ID" value="NZ_CP159872.1"/>
</dbReference>
<proteinExistence type="predicted"/>
<dbReference type="EMBL" id="CP159872">
    <property type="protein sequence ID" value="XCM83240.1"/>
    <property type="molecule type" value="Genomic_DNA"/>
</dbReference>
<dbReference type="InterPro" id="IPR006827">
    <property type="entry name" value="Lant_deHydtase_N"/>
</dbReference>
<feature type="domain" description="Lantibiotic dehydratase N-terminal" evidence="2">
    <location>
        <begin position="671"/>
        <end position="759"/>
    </location>
</feature>
<dbReference type="AlphaFoldDB" id="A0AAU8K3F7"/>
<name>A0AAU8K3F7_9ACTN</name>
<dbReference type="Pfam" id="PF04738">
    <property type="entry name" value="Lant_dehydr_N"/>
    <property type="match status" value="2"/>
</dbReference>
<sequence length="823" mass="89524">MSTPTLLRQAAPAALAEHQLALTGGEFALWRTCSLRGAGMPVDWIDALADDALWQRTLTHLAAAAEAAAAPQPAPGRAGKADRAAARQAQQQRETAYRADFAEAVLRQAAAVQEFARWPLVREAVAWQNPRFAGDALESFCRAADPGGRNSRWRQREKTVVGYLQRYCTKNDTIGFFGPVGWADLSEDEAPLTVDPGRGLLAERTVYWESWGIDLLGEALTERHGLRAEVAPRRNPSVHVDGDTVRRPYRKALVLPPAQAAVVRACDGRASAREIAEELTWLGAPGLATAQDVYAALERLVRQGVLTWDLDVPFGRDPAAGLRAMLARMPQAPGRDAALAELAEVERLRGRVAEAGGDPVAVLAALTDLARDFTERTGQVASRRAGESGAGRTLLFEDARRAATARLGGGLLEDIGPALDQVLRSARWFTSAVADGYRAELDALYDQAVRDTGNPSVPLPTLTFLLGPRLVGDGAKPTDELADDLRARWDRVLGHPAEGSRVQLASADLAAAVAEEFACDAPGWTAARYHSPDLLIAAPDAASARPGETLVVLGELHTALNTLEGRLFVEQHPDPASLWDMVRADGVLPRIVPMLPKSWRAVGSRTYPPLTMLLPEYTYWSPGQDSGGAPGEVLPAAGLTVHREDGRLQVTGPGGFRADLIEVLGELISMVTVTRFGILPTRDHTPRVTVDRLVLARETWRPTAGELLVGAKADEATEYLETVRWLTEHGVPRRFFLVAPVEAKPTYIDTRSPLLVQLLARTVRRTVEEYGPDTRITVSEMLPDGDDCWLRDDQGRRYVSELRVVAVDRRLPEATRNEGEQES</sequence>
<reference evidence="3" key="1">
    <citation type="submission" date="2024-06" db="EMBL/GenBank/DDBJ databases">
        <title>The genome sequences of Kitasatospora sp. strain HUAS MG31.</title>
        <authorList>
            <person name="Mo P."/>
        </authorList>
    </citation>
    <scope>NUCLEOTIDE SEQUENCE</scope>
    <source>
        <strain evidence="3">HUAS MG31</strain>
    </source>
</reference>
<gene>
    <name evidence="3" type="ORF">ABWK59_32100</name>
</gene>
<protein>
    <submittedName>
        <fullName evidence="3">Lantibiotic dehydratase</fullName>
    </submittedName>
</protein>
<organism evidence="3">
    <name type="scientific">Kitasatospora camelliae</name>
    <dbReference type="NCBI Taxonomy" id="3156397"/>
    <lineage>
        <taxon>Bacteria</taxon>
        <taxon>Bacillati</taxon>
        <taxon>Actinomycetota</taxon>
        <taxon>Actinomycetes</taxon>
        <taxon>Kitasatosporales</taxon>
        <taxon>Streptomycetaceae</taxon>
        <taxon>Kitasatospora</taxon>
    </lineage>
</organism>
<evidence type="ECO:0000256" key="1">
    <source>
        <dbReference type="SAM" id="MobiDB-lite"/>
    </source>
</evidence>
<dbReference type="KEGG" id="kcm:ABWK59_32100"/>
<dbReference type="InterPro" id="IPR041881">
    <property type="entry name" value="PqqD_sf"/>
</dbReference>
<evidence type="ECO:0000313" key="3">
    <source>
        <dbReference type="EMBL" id="XCM83240.1"/>
    </source>
</evidence>
<evidence type="ECO:0000259" key="2">
    <source>
        <dbReference type="Pfam" id="PF04738"/>
    </source>
</evidence>
<accession>A0AAU8K3F7</accession>
<feature type="domain" description="Lantibiotic dehydratase N-terminal" evidence="2">
    <location>
        <begin position="119"/>
        <end position="573"/>
    </location>
</feature>
<feature type="compositionally biased region" description="Low complexity" evidence="1">
    <location>
        <begin position="68"/>
        <end position="78"/>
    </location>
</feature>
<dbReference type="Gene3D" id="1.10.10.1150">
    <property type="entry name" value="Coenzyme PQQ synthesis protein D (PqqD)"/>
    <property type="match status" value="1"/>
</dbReference>
<feature type="region of interest" description="Disordered" evidence="1">
    <location>
        <begin position="68"/>
        <end position="89"/>
    </location>
</feature>